<evidence type="ECO:0000313" key="7">
    <source>
        <dbReference type="Proteomes" id="UP000004095"/>
    </source>
</evidence>
<dbReference type="Pfam" id="PF07719">
    <property type="entry name" value="TPR_2"/>
    <property type="match status" value="1"/>
</dbReference>
<dbReference type="EMBL" id="AAWS01000001">
    <property type="protein sequence ID" value="EAY31952.1"/>
    <property type="molecule type" value="Genomic_DNA"/>
</dbReference>
<dbReference type="RefSeq" id="WP_002692801.1">
    <property type="nucleotide sequence ID" value="NZ_AAWS01000001.1"/>
</dbReference>
<proteinExistence type="predicted"/>
<keyword evidence="4" id="KW-1133">Transmembrane helix</keyword>
<keyword evidence="6" id="KW-0723">Serine/threonine-protein kinase</keyword>
<dbReference type="Pfam" id="PF07228">
    <property type="entry name" value="SpoIIE"/>
    <property type="match status" value="2"/>
</dbReference>
<keyword evidence="2 3" id="KW-0802">TPR repeat</keyword>
<dbReference type="SMART" id="SM00331">
    <property type="entry name" value="PP2C_SIG"/>
    <property type="match status" value="1"/>
</dbReference>
<organism evidence="6 7">
    <name type="scientific">Microscilla marina ATCC 23134</name>
    <dbReference type="NCBI Taxonomy" id="313606"/>
    <lineage>
        <taxon>Bacteria</taxon>
        <taxon>Pseudomonadati</taxon>
        <taxon>Bacteroidota</taxon>
        <taxon>Cytophagia</taxon>
        <taxon>Cytophagales</taxon>
        <taxon>Microscillaceae</taxon>
        <taxon>Microscilla</taxon>
    </lineage>
</organism>
<feature type="domain" description="PPM-type phosphatase" evidence="5">
    <location>
        <begin position="491"/>
        <end position="741"/>
    </location>
</feature>
<evidence type="ECO:0000259" key="5">
    <source>
        <dbReference type="SMART" id="SM00331"/>
    </source>
</evidence>
<dbReference type="OrthoDB" id="1523646at2"/>
<evidence type="ECO:0000256" key="3">
    <source>
        <dbReference type="PROSITE-ProRule" id="PRU00339"/>
    </source>
</evidence>
<protein>
    <submittedName>
        <fullName evidence="6">Serine/threonine protein kinases, putative</fullName>
    </submittedName>
</protein>
<comment type="caution">
    <text evidence="6">The sequence shown here is derived from an EMBL/GenBank/DDBJ whole genome shotgun (WGS) entry which is preliminary data.</text>
</comment>
<accession>A1ZCF0</accession>
<feature type="repeat" description="TPR" evidence="3">
    <location>
        <begin position="126"/>
        <end position="159"/>
    </location>
</feature>
<dbReference type="Pfam" id="PF13424">
    <property type="entry name" value="TPR_12"/>
    <property type="match status" value="2"/>
</dbReference>
<evidence type="ECO:0000313" key="6">
    <source>
        <dbReference type="EMBL" id="EAY31952.1"/>
    </source>
</evidence>
<feature type="repeat" description="TPR" evidence="3">
    <location>
        <begin position="206"/>
        <end position="239"/>
    </location>
</feature>
<dbReference type="Gene3D" id="1.25.40.10">
    <property type="entry name" value="Tetratricopeptide repeat domain"/>
    <property type="match status" value="2"/>
</dbReference>
<keyword evidence="4" id="KW-0472">Membrane</keyword>
<dbReference type="PANTHER" id="PTHR10098">
    <property type="entry name" value="RAPSYN-RELATED"/>
    <property type="match status" value="1"/>
</dbReference>
<dbReference type="InterPro" id="IPR011990">
    <property type="entry name" value="TPR-like_helical_dom_sf"/>
</dbReference>
<evidence type="ECO:0000256" key="2">
    <source>
        <dbReference type="ARBA" id="ARBA00022803"/>
    </source>
</evidence>
<dbReference type="AlphaFoldDB" id="A1ZCF0"/>
<dbReference type="Gene3D" id="3.60.40.10">
    <property type="entry name" value="PPM-type phosphatase domain"/>
    <property type="match status" value="1"/>
</dbReference>
<dbReference type="PROSITE" id="PS50293">
    <property type="entry name" value="TPR_REGION"/>
    <property type="match status" value="1"/>
</dbReference>
<keyword evidence="6" id="KW-0808">Transferase</keyword>
<dbReference type="GO" id="GO:0004674">
    <property type="term" value="F:protein serine/threonine kinase activity"/>
    <property type="evidence" value="ECO:0007669"/>
    <property type="project" value="UniProtKB-KW"/>
</dbReference>
<keyword evidence="6" id="KW-0418">Kinase</keyword>
<dbReference type="InterPro" id="IPR001932">
    <property type="entry name" value="PPM-type_phosphatase-like_dom"/>
</dbReference>
<dbReference type="SUPFAM" id="SSF48452">
    <property type="entry name" value="TPR-like"/>
    <property type="match status" value="2"/>
</dbReference>
<feature type="transmembrane region" description="Helical" evidence="4">
    <location>
        <begin position="396"/>
        <end position="417"/>
    </location>
</feature>
<dbReference type="SUPFAM" id="SSF81606">
    <property type="entry name" value="PP2C-like"/>
    <property type="match status" value="1"/>
</dbReference>
<gene>
    <name evidence="6" type="ORF">M23134_01981</name>
</gene>
<feature type="repeat" description="TPR" evidence="3">
    <location>
        <begin position="166"/>
        <end position="199"/>
    </location>
</feature>
<dbReference type="InterPro" id="IPR036457">
    <property type="entry name" value="PPM-type-like_dom_sf"/>
</dbReference>
<dbReference type="Proteomes" id="UP000004095">
    <property type="component" value="Unassembled WGS sequence"/>
</dbReference>
<dbReference type="InterPro" id="IPR013105">
    <property type="entry name" value="TPR_2"/>
</dbReference>
<feature type="repeat" description="TPR" evidence="3">
    <location>
        <begin position="86"/>
        <end position="119"/>
    </location>
</feature>
<keyword evidence="1" id="KW-0677">Repeat</keyword>
<keyword evidence="4" id="KW-0812">Transmembrane</keyword>
<feature type="repeat" description="TPR" evidence="3">
    <location>
        <begin position="246"/>
        <end position="279"/>
    </location>
</feature>
<dbReference type="eggNOG" id="COG0457">
    <property type="taxonomic scope" value="Bacteria"/>
</dbReference>
<keyword evidence="7" id="KW-1185">Reference proteome</keyword>
<evidence type="ECO:0000256" key="1">
    <source>
        <dbReference type="ARBA" id="ARBA00022737"/>
    </source>
</evidence>
<reference evidence="6 7" key="1">
    <citation type="submission" date="2007-01" db="EMBL/GenBank/DDBJ databases">
        <authorList>
            <person name="Haygood M."/>
            <person name="Podell S."/>
            <person name="Anderson C."/>
            <person name="Hopkinson B."/>
            <person name="Roe K."/>
            <person name="Barbeau K."/>
            <person name="Gaasterland T."/>
            <person name="Ferriera S."/>
            <person name="Johnson J."/>
            <person name="Kravitz S."/>
            <person name="Beeson K."/>
            <person name="Sutton G."/>
            <person name="Rogers Y.-H."/>
            <person name="Friedman R."/>
            <person name="Frazier M."/>
            <person name="Venter J.C."/>
        </authorList>
    </citation>
    <scope>NUCLEOTIDE SEQUENCE [LARGE SCALE GENOMIC DNA]</scope>
    <source>
        <strain evidence="6 7">ATCC 23134</strain>
    </source>
</reference>
<sequence>MFRVYIIFLFCFFGGHCLYQRVHAQSIAYTDSLKAILQQNLPDTTKILIMNELGKVYARKRPDAALIYIRKALSLAKKKNYSKGLAQAYANQGRVFTAKGDLATALSWYQKALQISQTTQNKEGIALVINNIGIVYSMMGNYKKANDYFHIALSSYEKAGGQTGVAQTLNNIGIVLKQQKQYKQSLEYFERSLSINQQLQNKGEIARCYNNIGLIYKQLKQYTTALEYYQKSLKISQQLNDKRGIAYRWHNMGSIYEKQGKYATASEYFNKSLKLGQELQNRQIISVNLLSLGQASMHTKKQKNALEFAHDALDLANKSGDKKTQKHATGLLAKIYASMKDYQKAYRFHVMFKEKSDSLLNVENIRAIALKESQAKFAKEKEQQANEMARQRQRQYIYIVVILGMLFLLVIIFRSLYTNRKANEKLRQKNEMINLKSHEISVQRDEILKKNELLNKQRNALTTQKTMMLDSIHYAEEIQQSVLPSYEILLSVFEECFVLYKPRDIVSGDFYWIKRLKDRTFFAIADCTGHGIPGALMSMLAISCLNEIVNPETNSDTAYVLNELRNKIKYVLHQVNSEVEHKDGLDIAFCIVEHQTNVLHFSGAYSPLYVLRTKANAAFEINKEVAIESKKYRYTYGQDATLLEIKGDRQPVGVFIREKPFVSYEVALQPGDMFYSFTDGYIDQLGGDEGKKFIAKKLKHLIIKHWQEPMATQQNIFDQALINWQGDNAQVDDILMMGIKPHLKLL</sequence>
<dbReference type="SMART" id="SM00028">
    <property type="entry name" value="TPR"/>
    <property type="match status" value="7"/>
</dbReference>
<dbReference type="PROSITE" id="PS50005">
    <property type="entry name" value="TPR"/>
    <property type="match status" value="5"/>
</dbReference>
<evidence type="ECO:0000256" key="4">
    <source>
        <dbReference type="SAM" id="Phobius"/>
    </source>
</evidence>
<dbReference type="eggNOG" id="COG2208">
    <property type="taxonomic scope" value="Bacteria"/>
</dbReference>
<dbReference type="InterPro" id="IPR019734">
    <property type="entry name" value="TPR_rpt"/>
</dbReference>
<name>A1ZCF0_MICM2</name>